<dbReference type="RefSeq" id="WP_322465054.1">
    <property type="nucleotide sequence ID" value="NZ_JAXOJX010000009.1"/>
</dbReference>
<evidence type="ECO:0008006" key="4">
    <source>
        <dbReference type="Google" id="ProtNLM"/>
    </source>
</evidence>
<accession>A0ABU5IBR1</accession>
<sequence>MTSLEFQRHGPYERPAANLAPNRNGWVGTLLSLFLITSIIVPAAPVNKLIFIMLFARVLFDLLLRARLSKIAAPALIVPGIFMYGFFRGMAGEVRLDFSIQFLLAVFILSLIHLVERYDIDMDRIAAKAGVWFCIFSIMFWVMKINPEIPFSTTLVPLFEDYSLSAAAERDYLEEPTLVLRLGNVPFLFIPWCLTAMEFTTTWKLRHLLWLLVLGTIITISGSRALVVLSLLFLIVALMRRTSIPARVLLGIAVGFSVFALIGIIVQSTALLSMDEVSNAGKIGHFLSFVDYLTPFNSIFGSGLASFYYSMGNGLITPVTEITPLDMVRYFGFPLTLLLFTVIAMPTTRLSAYGGDNRMHVFAFALFLLMSTTNPVLFNSVGMLVTLWYWARIRRALPGARQR</sequence>
<keyword evidence="1" id="KW-0472">Membrane</keyword>
<keyword evidence="3" id="KW-1185">Reference proteome</keyword>
<dbReference type="Proteomes" id="UP001293718">
    <property type="component" value="Unassembled WGS sequence"/>
</dbReference>
<feature type="transmembrane region" description="Helical" evidence="1">
    <location>
        <begin position="330"/>
        <end position="349"/>
    </location>
</feature>
<feature type="transmembrane region" description="Helical" evidence="1">
    <location>
        <begin position="361"/>
        <end position="391"/>
    </location>
</feature>
<feature type="transmembrane region" description="Helical" evidence="1">
    <location>
        <begin position="208"/>
        <end position="236"/>
    </location>
</feature>
<reference evidence="2 3" key="1">
    <citation type="submission" date="2023-11" db="EMBL/GenBank/DDBJ databases">
        <title>Draft genome of Azohydromonas lata strain H1 (DSM1123), a polyhydroxyalkanoate producer.</title>
        <authorList>
            <person name="Traversa D."/>
            <person name="D'Addabbo P."/>
            <person name="Pazzani C."/>
            <person name="Manzari C."/>
            <person name="Chiara M."/>
            <person name="Scrascia M."/>
        </authorList>
    </citation>
    <scope>NUCLEOTIDE SEQUENCE [LARGE SCALE GENOMIC DNA]</scope>
    <source>
        <strain evidence="2 3">H1</strain>
    </source>
</reference>
<evidence type="ECO:0000313" key="2">
    <source>
        <dbReference type="EMBL" id="MDZ5456526.1"/>
    </source>
</evidence>
<feature type="transmembrane region" description="Helical" evidence="1">
    <location>
        <begin position="30"/>
        <end position="56"/>
    </location>
</feature>
<keyword evidence="1" id="KW-1133">Transmembrane helix</keyword>
<evidence type="ECO:0000256" key="1">
    <source>
        <dbReference type="SAM" id="Phobius"/>
    </source>
</evidence>
<evidence type="ECO:0000313" key="3">
    <source>
        <dbReference type="Proteomes" id="UP001293718"/>
    </source>
</evidence>
<proteinExistence type="predicted"/>
<gene>
    <name evidence="2" type="ORF">SM757_08050</name>
</gene>
<name>A0ABU5IBR1_9BURK</name>
<protein>
    <recommendedName>
        <fullName evidence="4">O-antigen ligase domain-containing protein</fullName>
    </recommendedName>
</protein>
<dbReference type="EMBL" id="JAXOJX010000009">
    <property type="protein sequence ID" value="MDZ5456526.1"/>
    <property type="molecule type" value="Genomic_DNA"/>
</dbReference>
<comment type="caution">
    <text evidence="2">The sequence shown here is derived from an EMBL/GenBank/DDBJ whole genome shotgun (WGS) entry which is preliminary data.</text>
</comment>
<feature type="transmembrane region" description="Helical" evidence="1">
    <location>
        <begin position="292"/>
        <end position="309"/>
    </location>
</feature>
<organism evidence="2 3">
    <name type="scientific">Azohydromonas lata</name>
    <dbReference type="NCBI Taxonomy" id="45677"/>
    <lineage>
        <taxon>Bacteria</taxon>
        <taxon>Pseudomonadati</taxon>
        <taxon>Pseudomonadota</taxon>
        <taxon>Betaproteobacteria</taxon>
        <taxon>Burkholderiales</taxon>
        <taxon>Sphaerotilaceae</taxon>
        <taxon>Azohydromonas</taxon>
    </lineage>
</organism>
<feature type="transmembrane region" description="Helical" evidence="1">
    <location>
        <begin position="99"/>
        <end position="118"/>
    </location>
</feature>
<keyword evidence="1" id="KW-0812">Transmembrane</keyword>
<feature type="transmembrane region" description="Helical" evidence="1">
    <location>
        <begin position="68"/>
        <end position="87"/>
    </location>
</feature>
<feature type="transmembrane region" description="Helical" evidence="1">
    <location>
        <begin position="125"/>
        <end position="143"/>
    </location>
</feature>
<feature type="transmembrane region" description="Helical" evidence="1">
    <location>
        <begin position="248"/>
        <end position="272"/>
    </location>
</feature>